<organism evidence="2 3">
    <name type="scientific">Coccidioides immitis RMSCC 3703</name>
    <dbReference type="NCBI Taxonomy" id="454286"/>
    <lineage>
        <taxon>Eukaryota</taxon>
        <taxon>Fungi</taxon>
        <taxon>Dikarya</taxon>
        <taxon>Ascomycota</taxon>
        <taxon>Pezizomycotina</taxon>
        <taxon>Eurotiomycetes</taxon>
        <taxon>Eurotiomycetidae</taxon>
        <taxon>Onygenales</taxon>
        <taxon>Onygenaceae</taxon>
        <taxon>Coccidioides</taxon>
    </lineage>
</organism>
<gene>
    <name evidence="2" type="ORF">CISG_09670</name>
</gene>
<name>A0A0J8QJG5_COCIT</name>
<proteinExistence type="predicted"/>
<feature type="compositionally biased region" description="Basic and acidic residues" evidence="1">
    <location>
        <begin position="142"/>
        <end position="152"/>
    </location>
</feature>
<dbReference type="EMBL" id="DS268222">
    <property type="protein sequence ID" value="KMU72554.1"/>
    <property type="molecule type" value="Genomic_DNA"/>
</dbReference>
<evidence type="ECO:0000313" key="2">
    <source>
        <dbReference type="EMBL" id="KMU72554.1"/>
    </source>
</evidence>
<feature type="compositionally biased region" description="Low complexity" evidence="1">
    <location>
        <begin position="66"/>
        <end position="79"/>
    </location>
</feature>
<feature type="compositionally biased region" description="Low complexity" evidence="1">
    <location>
        <begin position="38"/>
        <end position="47"/>
    </location>
</feature>
<accession>A0A0J8QJG5</accession>
<dbReference type="STRING" id="454286.A0A0J8QJG5"/>
<reference evidence="3" key="1">
    <citation type="journal article" date="2010" name="Genome Res.">
        <title>Population genomic sequencing of Coccidioides fungi reveals recent hybridization and transposon control.</title>
        <authorList>
            <person name="Neafsey D.E."/>
            <person name="Barker B.M."/>
            <person name="Sharpton T.J."/>
            <person name="Stajich J.E."/>
            <person name="Park D.J."/>
            <person name="Whiston E."/>
            <person name="Hung C.-Y."/>
            <person name="McMahan C."/>
            <person name="White J."/>
            <person name="Sykes S."/>
            <person name="Heiman D."/>
            <person name="Young S."/>
            <person name="Zeng Q."/>
            <person name="Abouelleil A."/>
            <person name="Aftuck L."/>
            <person name="Bessette D."/>
            <person name="Brown A."/>
            <person name="FitzGerald M."/>
            <person name="Lui A."/>
            <person name="Macdonald J.P."/>
            <person name="Priest M."/>
            <person name="Orbach M.J."/>
            <person name="Galgiani J.N."/>
            <person name="Kirkland T.N."/>
            <person name="Cole G.T."/>
            <person name="Birren B.W."/>
            <person name="Henn M.R."/>
            <person name="Taylor J.W."/>
            <person name="Rounsley S.D."/>
        </authorList>
    </citation>
    <scope>NUCLEOTIDE SEQUENCE [LARGE SCALE GENOMIC DNA]</scope>
    <source>
        <strain evidence="3">RMSCC 3703</strain>
    </source>
</reference>
<feature type="region of interest" description="Disordered" evidence="1">
    <location>
        <begin position="1"/>
        <end position="152"/>
    </location>
</feature>
<protein>
    <submittedName>
        <fullName evidence="2">Uncharacterized protein</fullName>
    </submittedName>
</protein>
<evidence type="ECO:0000313" key="3">
    <source>
        <dbReference type="Proteomes" id="UP000054559"/>
    </source>
</evidence>
<dbReference type="Proteomes" id="UP000054559">
    <property type="component" value="Unassembled WGS sequence"/>
</dbReference>
<evidence type="ECO:0000256" key="1">
    <source>
        <dbReference type="SAM" id="MobiDB-lite"/>
    </source>
</evidence>
<feature type="compositionally biased region" description="Polar residues" evidence="1">
    <location>
        <begin position="1"/>
        <end position="10"/>
    </location>
</feature>
<dbReference type="AlphaFoldDB" id="A0A0J8QJG5"/>
<sequence length="152" mass="16392">MGFLTKTNFRGSLLLTRVEGRSTKRQARYSTGDDDSSSDPLSMSDVSPAKKRKKGKPEPATDDDPISSSNDSDSPSLSNGTPKPRHRPRTEFTPGDLEADLAAIDADATPKPRKKAISTPRVGERRSKRISNVGITAQDANAKGEDLPKKSV</sequence>